<evidence type="ECO:0000313" key="2">
    <source>
        <dbReference type="EMBL" id="PWJ21272.1"/>
    </source>
</evidence>
<keyword evidence="1" id="KW-0472">Membrane</keyword>
<dbReference type="EMBL" id="QGDJ01000002">
    <property type="protein sequence ID" value="PWJ21272.1"/>
    <property type="molecule type" value="Genomic_DNA"/>
</dbReference>
<keyword evidence="4" id="KW-1185">Reference proteome</keyword>
<keyword evidence="1" id="KW-0812">Transmembrane</keyword>
<accession>A0A2Y9BXY7</accession>
<dbReference type="AlphaFoldDB" id="A0A2Y9BXY7"/>
<reference evidence="2 4" key="2">
    <citation type="submission" date="2018-03" db="EMBL/GenBank/DDBJ databases">
        <title>Genomic Encyclopedia of Archaeal and Bacterial Type Strains, Phase II (KMG-II): from individual species to whole genera.</title>
        <authorList>
            <person name="Goeker M."/>
        </authorList>
    </citation>
    <scope>NUCLEOTIDE SEQUENCE [LARGE SCALE GENOMIC DNA]</scope>
    <source>
        <strain evidence="2 4">DSM 25227</strain>
    </source>
</reference>
<dbReference type="Proteomes" id="UP000245839">
    <property type="component" value="Unassembled WGS sequence"/>
</dbReference>
<name>A0A2Y9BXY7_9RHOB</name>
<evidence type="ECO:0000313" key="3">
    <source>
        <dbReference type="EMBL" id="SSA41682.1"/>
    </source>
</evidence>
<protein>
    <submittedName>
        <fullName evidence="3">Uncharacterized protein</fullName>
    </submittedName>
</protein>
<proteinExistence type="predicted"/>
<evidence type="ECO:0000256" key="1">
    <source>
        <dbReference type="SAM" id="Phobius"/>
    </source>
</evidence>
<feature type="transmembrane region" description="Helical" evidence="1">
    <location>
        <begin position="29"/>
        <end position="48"/>
    </location>
</feature>
<evidence type="ECO:0000313" key="5">
    <source>
        <dbReference type="Proteomes" id="UP000251571"/>
    </source>
</evidence>
<keyword evidence="1" id="KW-1133">Transmembrane helix</keyword>
<evidence type="ECO:0000313" key="4">
    <source>
        <dbReference type="Proteomes" id="UP000245839"/>
    </source>
</evidence>
<sequence>MIWQSILLLALAVAASVFATLQFGDEVLIALGLILVKVKLLWGKLLSIKPPALWSWLKQQGAVFLRKDLPYKYLSSVVVPMTLGRRLLRRISETISRLLAPVTRTQARMMAWYGRQTGLARACLAVALLGLTLALTVSTIGLWLILFSVSIPLWLAALGLTLGRMLLASAQKTVFKMIAFLQLKWLWRGLRRLLPQGWLDRQRRLNYRLARAVIRRRKLTARTLAGRKDELRYRLGLILEILASRFR</sequence>
<reference evidence="3 5" key="1">
    <citation type="submission" date="2016-10" db="EMBL/GenBank/DDBJ databases">
        <authorList>
            <person name="Cai Z."/>
        </authorList>
    </citation>
    <scope>NUCLEOTIDE SEQUENCE [LARGE SCALE GENOMIC DNA]</scope>
    <source>
        <strain evidence="3 5">DSM 25227</strain>
    </source>
</reference>
<feature type="transmembrane region" description="Helical" evidence="1">
    <location>
        <begin position="143"/>
        <end position="167"/>
    </location>
</feature>
<gene>
    <name evidence="2" type="ORF">BCF38_102522</name>
    <name evidence="3" type="ORF">SAMN05421539_102522</name>
</gene>
<feature type="transmembrane region" description="Helical" evidence="1">
    <location>
        <begin position="118"/>
        <end position="137"/>
    </location>
</feature>
<dbReference type="Proteomes" id="UP000251571">
    <property type="component" value="Unassembled WGS sequence"/>
</dbReference>
<dbReference type="EMBL" id="UETC01000002">
    <property type="protein sequence ID" value="SSA41682.1"/>
    <property type="molecule type" value="Genomic_DNA"/>
</dbReference>
<dbReference type="RefSeq" id="WP_109563596.1">
    <property type="nucleotide sequence ID" value="NZ_QGDJ01000002.1"/>
</dbReference>
<organism evidence="3 5">
    <name type="scientific">Jannaschia seohaensis</name>
    <dbReference type="NCBI Taxonomy" id="475081"/>
    <lineage>
        <taxon>Bacteria</taxon>
        <taxon>Pseudomonadati</taxon>
        <taxon>Pseudomonadota</taxon>
        <taxon>Alphaproteobacteria</taxon>
        <taxon>Rhodobacterales</taxon>
        <taxon>Roseobacteraceae</taxon>
        <taxon>Jannaschia</taxon>
    </lineage>
</organism>
<dbReference type="OrthoDB" id="7868764at2"/>